<dbReference type="Proteomes" id="UP000013827">
    <property type="component" value="Unassembled WGS sequence"/>
</dbReference>
<protein>
    <recommendedName>
        <fullName evidence="4">Importin N-terminal domain-containing protein</fullName>
    </recommendedName>
</protein>
<proteinExistence type="predicted"/>
<accession>A0A0D3IDR2</accession>
<evidence type="ECO:0000256" key="1">
    <source>
        <dbReference type="SAM" id="MobiDB-lite"/>
    </source>
</evidence>
<evidence type="ECO:0008006" key="4">
    <source>
        <dbReference type="Google" id="ProtNLM"/>
    </source>
</evidence>
<dbReference type="InterPro" id="IPR051345">
    <property type="entry name" value="Importin_beta-like_NTR"/>
</dbReference>
<dbReference type="GO" id="GO:0005737">
    <property type="term" value="C:cytoplasm"/>
    <property type="evidence" value="ECO:0007669"/>
    <property type="project" value="TreeGrafter"/>
</dbReference>
<evidence type="ECO:0000313" key="2">
    <source>
        <dbReference type="EnsemblProtists" id="EOD09397"/>
    </source>
</evidence>
<reference evidence="2" key="2">
    <citation type="submission" date="2024-10" db="UniProtKB">
        <authorList>
            <consortium name="EnsemblProtists"/>
        </authorList>
    </citation>
    <scope>IDENTIFICATION</scope>
</reference>
<reference evidence="3" key="1">
    <citation type="journal article" date="2013" name="Nature">
        <title>Pan genome of the phytoplankton Emiliania underpins its global distribution.</title>
        <authorList>
            <person name="Read B.A."/>
            <person name="Kegel J."/>
            <person name="Klute M.J."/>
            <person name="Kuo A."/>
            <person name="Lefebvre S.C."/>
            <person name="Maumus F."/>
            <person name="Mayer C."/>
            <person name="Miller J."/>
            <person name="Monier A."/>
            <person name="Salamov A."/>
            <person name="Young J."/>
            <person name="Aguilar M."/>
            <person name="Claverie J.M."/>
            <person name="Frickenhaus S."/>
            <person name="Gonzalez K."/>
            <person name="Herman E.K."/>
            <person name="Lin Y.C."/>
            <person name="Napier J."/>
            <person name="Ogata H."/>
            <person name="Sarno A.F."/>
            <person name="Shmutz J."/>
            <person name="Schroeder D."/>
            <person name="de Vargas C."/>
            <person name="Verret F."/>
            <person name="von Dassow P."/>
            <person name="Valentin K."/>
            <person name="Van de Peer Y."/>
            <person name="Wheeler G."/>
            <person name="Dacks J.B."/>
            <person name="Delwiche C.F."/>
            <person name="Dyhrman S.T."/>
            <person name="Glockner G."/>
            <person name="John U."/>
            <person name="Richards T."/>
            <person name="Worden A.Z."/>
            <person name="Zhang X."/>
            <person name="Grigoriev I.V."/>
            <person name="Allen A.E."/>
            <person name="Bidle K."/>
            <person name="Borodovsky M."/>
            <person name="Bowler C."/>
            <person name="Brownlee C."/>
            <person name="Cock J.M."/>
            <person name="Elias M."/>
            <person name="Gladyshev V.N."/>
            <person name="Groth M."/>
            <person name="Guda C."/>
            <person name="Hadaegh A."/>
            <person name="Iglesias-Rodriguez M.D."/>
            <person name="Jenkins J."/>
            <person name="Jones B.M."/>
            <person name="Lawson T."/>
            <person name="Leese F."/>
            <person name="Lindquist E."/>
            <person name="Lobanov A."/>
            <person name="Lomsadze A."/>
            <person name="Malik S.B."/>
            <person name="Marsh M.E."/>
            <person name="Mackinder L."/>
            <person name="Mock T."/>
            <person name="Mueller-Roeber B."/>
            <person name="Pagarete A."/>
            <person name="Parker M."/>
            <person name="Probert I."/>
            <person name="Quesneville H."/>
            <person name="Raines C."/>
            <person name="Rensing S.A."/>
            <person name="Riano-Pachon D.M."/>
            <person name="Richier S."/>
            <person name="Rokitta S."/>
            <person name="Shiraiwa Y."/>
            <person name="Soanes D.M."/>
            <person name="van der Giezen M."/>
            <person name="Wahlund T.M."/>
            <person name="Williams B."/>
            <person name="Wilson W."/>
            <person name="Wolfe G."/>
            <person name="Wurch L.L."/>
        </authorList>
    </citation>
    <scope>NUCLEOTIDE SEQUENCE</scope>
</reference>
<dbReference type="AlphaFoldDB" id="A0A0D3IDR2"/>
<dbReference type="RefSeq" id="XP_005761826.1">
    <property type="nucleotide sequence ID" value="XM_005761769.1"/>
</dbReference>
<dbReference type="PANTHER" id="PTHR12363:SF54">
    <property type="entry name" value="NUCLEAR TRANSPORT RECEPTOR"/>
    <property type="match status" value="1"/>
</dbReference>
<dbReference type="InterPro" id="IPR011989">
    <property type="entry name" value="ARM-like"/>
</dbReference>
<dbReference type="PANTHER" id="PTHR12363">
    <property type="entry name" value="TRANSPORTIN 3 AND IMPORTIN 13"/>
    <property type="match status" value="1"/>
</dbReference>
<dbReference type="GO" id="GO:0006606">
    <property type="term" value="P:protein import into nucleus"/>
    <property type="evidence" value="ECO:0007669"/>
    <property type="project" value="TreeGrafter"/>
</dbReference>
<dbReference type="Gene3D" id="1.25.10.10">
    <property type="entry name" value="Leucine-rich Repeat Variant"/>
    <property type="match status" value="1"/>
</dbReference>
<dbReference type="OMA" id="RRAANEW"/>
<dbReference type="EnsemblProtists" id="EOD09397">
    <property type="protein sequence ID" value="EOD09397"/>
    <property type="gene ID" value="EMIHUDRAFT_461719"/>
</dbReference>
<name>A0A0D3IDR2_EMIH1</name>
<dbReference type="KEGG" id="ehx:EMIHUDRAFT_461719"/>
<dbReference type="eggNOG" id="KOG2081">
    <property type="taxonomic scope" value="Eukaryota"/>
</dbReference>
<dbReference type="InterPro" id="IPR016024">
    <property type="entry name" value="ARM-type_fold"/>
</dbReference>
<dbReference type="STRING" id="2903.R1BIX4"/>
<dbReference type="PaxDb" id="2903-EOD09397"/>
<dbReference type="HOGENOM" id="CLU_315768_0_0_1"/>
<evidence type="ECO:0000313" key="3">
    <source>
        <dbReference type="Proteomes" id="UP000013827"/>
    </source>
</evidence>
<feature type="region of interest" description="Disordered" evidence="1">
    <location>
        <begin position="636"/>
        <end position="672"/>
    </location>
</feature>
<keyword evidence="3" id="KW-1185">Reference proteome</keyword>
<dbReference type="SUPFAM" id="SSF48371">
    <property type="entry name" value="ARM repeat"/>
    <property type="match status" value="1"/>
</dbReference>
<organism evidence="2 3">
    <name type="scientific">Emiliania huxleyi (strain CCMP1516)</name>
    <dbReference type="NCBI Taxonomy" id="280463"/>
    <lineage>
        <taxon>Eukaryota</taxon>
        <taxon>Haptista</taxon>
        <taxon>Haptophyta</taxon>
        <taxon>Prymnesiophyceae</taxon>
        <taxon>Isochrysidales</taxon>
        <taxon>Noelaerhabdaceae</taxon>
        <taxon>Emiliania</taxon>
    </lineage>
</organism>
<sequence>MAHATNLRQAYALLTASSSEAERRAANEWLVGFAKTAEAWGAAEELVRPSEAAEEVAFFAANLLYSKIKTEWHTLADAPRRQLRDALWSAACGRPSGGEGQPGPAARRLCLALAAAAARTEGLAEESTRLALSLAAAADAVQGGLAVELLGALANEVVAEEEATGAASPGRSGLRALAPAVLCALQALAPLSSSMCIGCLRALQAWLALNAGSSLASLYAGQGPLLAATLNALAAVNNEPLNLAAADALGELLTSTNSPLPASAPRGARDAAEAVAAQFGVLAREVRLAELLMSGEPADDRLFYFCRALCAFAERCVDLVAVTEGSLLPLVELLLLCAGGELRVAELSIDFWVGLQDTAVAQRHERLRAPLYRRLATLLLDKCTLPADFTSWDEAAEDEEEFRRFREQSALEVLGACLSLLACEFVGQLQAMLQGSPPWQKLEAALFVLRGLHVQIKGALRGSAADGEGRPSAAAELQAALNQLLGFVFGQLAAWRPSGATLLVESAMRLVGAFAKWLQRDEAPECDCALLRGCLRLVLEAVQAGGAPEHAAEAFRALCIHGRRRLASAAYLSELVGPCTALAGSAALASSVRLTLQEALARLVGAAPSPAEAEQLLHALVRAPCEQLAALLPHLPPSDGASVPPETAPRASDGSDGSRGSGGEASATAASTQGVEEAVATQLALIGAAIRFSDTIHVGGGGSCAAHPVFAVLSYCWPLLQDAPRRGGHAATVNGVSSQALLELHGRAMGCLGGGLAPLLPSILEQIGTTFCRRPAIELYGESHEAPLSDTLERFVDAVCGWLASTAAPEAEPELLSAFFELCHRCLVFRPQLLLSLPCVASLFDAAAACVAHQAHQTHLEHISATSSATSRRVARQEFQHTRAAITFLCLFLSGADAGISNREL</sequence>
<dbReference type="GeneID" id="17255509"/>